<sequence length="302" mass="33222">MNTPPTSSQLTKPADWAIHLVSACLCPTADTALSTDFDTADAVKIAFYDCLNWHEAHQSYSWPDFVSMGFDFAQSMRLRRALVMDAFIALLKNGNLSVGDASGAGVAGNGGLQATVERGVKCVVSAGNNGPAKRRCPSSTSTRRPHAHFSGHDTEPDEPFWNDTTFLADTMHELVSRTDADIDGYLKSEKTTEALADIVRDGLVEAWDRPRAGYCYVPGELIRREKAWAKASKMAARETSPELGEPVKRNGVKKTTPELQPKVKKEIQTAAHRETTAEFDERIRKLPAVLYADKKARRLEGL</sequence>
<organism evidence="2 3">
    <name type="scientific">Lentithecium fluviatile CBS 122367</name>
    <dbReference type="NCBI Taxonomy" id="1168545"/>
    <lineage>
        <taxon>Eukaryota</taxon>
        <taxon>Fungi</taxon>
        <taxon>Dikarya</taxon>
        <taxon>Ascomycota</taxon>
        <taxon>Pezizomycotina</taxon>
        <taxon>Dothideomycetes</taxon>
        <taxon>Pleosporomycetidae</taxon>
        <taxon>Pleosporales</taxon>
        <taxon>Massarineae</taxon>
        <taxon>Lentitheciaceae</taxon>
        <taxon>Lentithecium</taxon>
    </lineage>
</organism>
<feature type="region of interest" description="Disordered" evidence="1">
    <location>
        <begin position="131"/>
        <end position="156"/>
    </location>
</feature>
<evidence type="ECO:0000313" key="2">
    <source>
        <dbReference type="EMBL" id="KAF2683214.1"/>
    </source>
</evidence>
<proteinExistence type="predicted"/>
<dbReference type="Proteomes" id="UP000799291">
    <property type="component" value="Unassembled WGS sequence"/>
</dbReference>
<gene>
    <name evidence="2" type="ORF">K458DRAFT_390481</name>
</gene>
<evidence type="ECO:0000256" key="1">
    <source>
        <dbReference type="SAM" id="MobiDB-lite"/>
    </source>
</evidence>
<feature type="compositionally biased region" description="Basic and acidic residues" evidence="1">
    <location>
        <begin position="237"/>
        <end position="248"/>
    </location>
</feature>
<evidence type="ECO:0000313" key="3">
    <source>
        <dbReference type="Proteomes" id="UP000799291"/>
    </source>
</evidence>
<feature type="region of interest" description="Disordered" evidence="1">
    <location>
        <begin position="237"/>
        <end position="276"/>
    </location>
</feature>
<feature type="compositionally biased region" description="Basic and acidic residues" evidence="1">
    <location>
        <begin position="261"/>
        <end position="276"/>
    </location>
</feature>
<keyword evidence="3" id="KW-1185">Reference proteome</keyword>
<reference evidence="2" key="1">
    <citation type="journal article" date="2020" name="Stud. Mycol.">
        <title>101 Dothideomycetes genomes: a test case for predicting lifestyles and emergence of pathogens.</title>
        <authorList>
            <person name="Haridas S."/>
            <person name="Albert R."/>
            <person name="Binder M."/>
            <person name="Bloem J."/>
            <person name="Labutti K."/>
            <person name="Salamov A."/>
            <person name="Andreopoulos B."/>
            <person name="Baker S."/>
            <person name="Barry K."/>
            <person name="Bills G."/>
            <person name="Bluhm B."/>
            <person name="Cannon C."/>
            <person name="Castanera R."/>
            <person name="Culley D."/>
            <person name="Daum C."/>
            <person name="Ezra D."/>
            <person name="Gonzalez J."/>
            <person name="Henrissat B."/>
            <person name="Kuo A."/>
            <person name="Liang C."/>
            <person name="Lipzen A."/>
            <person name="Lutzoni F."/>
            <person name="Magnuson J."/>
            <person name="Mondo S."/>
            <person name="Nolan M."/>
            <person name="Ohm R."/>
            <person name="Pangilinan J."/>
            <person name="Park H.-J."/>
            <person name="Ramirez L."/>
            <person name="Alfaro M."/>
            <person name="Sun H."/>
            <person name="Tritt A."/>
            <person name="Yoshinaga Y."/>
            <person name="Zwiers L.-H."/>
            <person name="Turgeon B."/>
            <person name="Goodwin S."/>
            <person name="Spatafora J."/>
            <person name="Crous P."/>
            <person name="Grigoriev I."/>
        </authorList>
    </citation>
    <scope>NUCLEOTIDE SEQUENCE</scope>
    <source>
        <strain evidence="2">CBS 122367</strain>
    </source>
</reference>
<dbReference type="AlphaFoldDB" id="A0A6G1IY91"/>
<dbReference type="OrthoDB" id="3735253at2759"/>
<protein>
    <submittedName>
        <fullName evidence="2">Uncharacterized protein</fullName>
    </submittedName>
</protein>
<name>A0A6G1IY91_9PLEO</name>
<dbReference type="EMBL" id="MU005585">
    <property type="protein sequence ID" value="KAF2683214.1"/>
    <property type="molecule type" value="Genomic_DNA"/>
</dbReference>
<accession>A0A6G1IY91</accession>